<dbReference type="EMBL" id="JBHSXL010000004">
    <property type="protein sequence ID" value="MFC6892062.1"/>
    <property type="molecule type" value="Genomic_DNA"/>
</dbReference>
<comment type="caution">
    <text evidence="1">The sequence shown here is derived from an EMBL/GenBank/DDBJ whole genome shotgun (WGS) entry which is preliminary data.</text>
</comment>
<evidence type="ECO:0000313" key="2">
    <source>
        <dbReference type="Proteomes" id="UP001596296"/>
    </source>
</evidence>
<keyword evidence="2" id="KW-1185">Reference proteome</keyword>
<dbReference type="AlphaFoldDB" id="A0ABD5UXJ4"/>
<gene>
    <name evidence="1" type="ORF">ACFQE9_05465</name>
</gene>
<name>A0ABD5UXJ4_9EURY</name>
<reference evidence="1 2" key="1">
    <citation type="journal article" date="2019" name="Int. J. Syst. Evol. Microbiol.">
        <title>The Global Catalogue of Microorganisms (GCM) 10K type strain sequencing project: providing services to taxonomists for standard genome sequencing and annotation.</title>
        <authorList>
            <consortium name="The Broad Institute Genomics Platform"/>
            <consortium name="The Broad Institute Genome Sequencing Center for Infectious Disease"/>
            <person name="Wu L."/>
            <person name="Ma J."/>
        </authorList>
    </citation>
    <scope>NUCLEOTIDE SEQUENCE [LARGE SCALE GENOMIC DNA]</scope>
    <source>
        <strain evidence="1 2">SKJ47</strain>
    </source>
</reference>
<dbReference type="Proteomes" id="UP001596296">
    <property type="component" value="Unassembled WGS sequence"/>
</dbReference>
<proteinExistence type="predicted"/>
<evidence type="ECO:0000313" key="1">
    <source>
        <dbReference type="EMBL" id="MFC6892062.1"/>
    </source>
</evidence>
<organism evidence="1 2">
    <name type="scientific">Halopenitus salinus</name>
    <dbReference type="NCBI Taxonomy" id="1198295"/>
    <lineage>
        <taxon>Archaea</taxon>
        <taxon>Methanobacteriati</taxon>
        <taxon>Methanobacteriota</taxon>
        <taxon>Stenosarchaea group</taxon>
        <taxon>Halobacteria</taxon>
        <taxon>Halobacteriales</taxon>
        <taxon>Haloferacaceae</taxon>
        <taxon>Halopenitus</taxon>
    </lineage>
</organism>
<sequence length="56" mass="6392">MSDANGEPMAEANGESTPRWRRVAARSVDRIVAAGRWLLDTFRGYSGVRDLEERRR</sequence>
<dbReference type="RefSeq" id="WP_379741524.1">
    <property type="nucleotide sequence ID" value="NZ_JBHSVN010000001.1"/>
</dbReference>
<accession>A0ABD5UXJ4</accession>
<protein>
    <submittedName>
        <fullName evidence="1">Uncharacterized protein</fullName>
    </submittedName>
</protein>